<dbReference type="HOGENOM" id="CLU_2303266_0_0_9"/>
<reference evidence="3" key="1">
    <citation type="journal article" date="2008" name="Genome Res.">
        <title>The genome of Pelotomaculum thermopropionicum reveals niche-associated evolution in anaerobic microbiota.</title>
        <authorList>
            <person name="Kosaka T."/>
            <person name="Kato S."/>
            <person name="Shimoyama T."/>
            <person name="Ishii S."/>
            <person name="Abe T."/>
            <person name="Watanabe K."/>
        </authorList>
    </citation>
    <scope>NUCLEOTIDE SEQUENCE [LARGE SCALE GENOMIC DNA]</scope>
    <source>
        <strain evidence="3">DSM 13744 / JCM 10971 / SI</strain>
    </source>
</reference>
<gene>
    <name evidence="2" type="ordered locus">PTH_2325</name>
</gene>
<keyword evidence="3" id="KW-1185">Reference proteome</keyword>
<dbReference type="EMBL" id="AP009389">
    <property type="protein sequence ID" value="BAF60506.1"/>
    <property type="molecule type" value="Genomic_DNA"/>
</dbReference>
<sequence>MAKFSASITNHLPDMALSEGRTGPQSMVRKVIFQDASLVYFLSGKSNLGHHVGKVFFQDFFIIKIPEQDPQGTKSTVICWTFPGSITTPCLMLQSSLPMR</sequence>
<evidence type="ECO:0000256" key="1">
    <source>
        <dbReference type="SAM" id="MobiDB-lite"/>
    </source>
</evidence>
<dbReference type="Proteomes" id="UP000006556">
    <property type="component" value="Chromosome"/>
</dbReference>
<accession>A5CZT6</accession>
<evidence type="ECO:0000313" key="3">
    <source>
        <dbReference type="Proteomes" id="UP000006556"/>
    </source>
</evidence>
<evidence type="ECO:0000313" key="2">
    <source>
        <dbReference type="EMBL" id="BAF60506.1"/>
    </source>
</evidence>
<name>A5CZT6_PELTS</name>
<dbReference type="AlphaFoldDB" id="A5CZT6"/>
<organism evidence="2 3">
    <name type="scientific">Pelotomaculum thermopropionicum (strain DSM 13744 / JCM 10971 / SI)</name>
    <dbReference type="NCBI Taxonomy" id="370438"/>
    <lineage>
        <taxon>Bacteria</taxon>
        <taxon>Bacillati</taxon>
        <taxon>Bacillota</taxon>
        <taxon>Clostridia</taxon>
        <taxon>Eubacteriales</taxon>
        <taxon>Desulfotomaculaceae</taxon>
        <taxon>Pelotomaculum</taxon>
    </lineage>
</organism>
<protein>
    <submittedName>
        <fullName evidence="2">Uncharacterized protein</fullName>
    </submittedName>
</protein>
<feature type="region of interest" description="Disordered" evidence="1">
    <location>
        <begin position="1"/>
        <end position="22"/>
    </location>
</feature>
<feature type="compositionally biased region" description="Polar residues" evidence="1">
    <location>
        <begin position="1"/>
        <end position="10"/>
    </location>
</feature>
<dbReference type="KEGG" id="pth:PTH_2325"/>
<proteinExistence type="predicted"/>